<feature type="chain" id="PRO_5047339385" evidence="2">
    <location>
        <begin position="24"/>
        <end position="381"/>
    </location>
</feature>
<dbReference type="Pfam" id="PF06804">
    <property type="entry name" value="Lipoprotein_18"/>
    <property type="match status" value="1"/>
</dbReference>
<organism evidence="3 4">
    <name type="scientific">Uliginosibacterium sediminicola</name>
    <dbReference type="NCBI Taxonomy" id="2024550"/>
    <lineage>
        <taxon>Bacteria</taxon>
        <taxon>Pseudomonadati</taxon>
        <taxon>Pseudomonadota</taxon>
        <taxon>Betaproteobacteria</taxon>
        <taxon>Rhodocyclales</taxon>
        <taxon>Zoogloeaceae</taxon>
        <taxon>Uliginosibacterium</taxon>
    </lineage>
</organism>
<dbReference type="RefSeq" id="WP_345921407.1">
    <property type="nucleotide sequence ID" value="NZ_JBDIVE010000017.1"/>
</dbReference>
<evidence type="ECO:0000256" key="1">
    <source>
        <dbReference type="SAM" id="MobiDB-lite"/>
    </source>
</evidence>
<accession>A0ABU9Z4B8</accession>
<protein>
    <submittedName>
        <fullName evidence="3">Outer membrane protein assembly factor BamC</fullName>
    </submittedName>
</protein>
<gene>
    <name evidence="3" type="primary">bamC</name>
    <name evidence="3" type="ORF">ABDB84_19245</name>
</gene>
<feature type="region of interest" description="Disordered" evidence="1">
    <location>
        <begin position="44"/>
        <end position="80"/>
    </location>
</feature>
<keyword evidence="4" id="KW-1185">Reference proteome</keyword>
<proteinExistence type="predicted"/>
<evidence type="ECO:0000313" key="3">
    <source>
        <dbReference type="EMBL" id="MEN3070627.1"/>
    </source>
</evidence>
<keyword evidence="2" id="KW-0732">Signal</keyword>
<evidence type="ECO:0000256" key="2">
    <source>
        <dbReference type="SAM" id="SignalP"/>
    </source>
</evidence>
<feature type="signal peptide" evidence="2">
    <location>
        <begin position="1"/>
        <end position="23"/>
    </location>
</feature>
<feature type="compositionally biased region" description="Basic and acidic residues" evidence="1">
    <location>
        <begin position="56"/>
        <end position="69"/>
    </location>
</feature>
<dbReference type="InterPro" id="IPR042268">
    <property type="entry name" value="BamC_C"/>
</dbReference>
<reference evidence="3 4" key="1">
    <citation type="journal article" date="2018" name="Int. J. Syst. Evol. Microbiol.">
        <title>Uliginosibacterium sediminicola sp. nov., isolated from freshwater sediment.</title>
        <authorList>
            <person name="Hwang W.M."/>
            <person name="Kim S.M."/>
            <person name="Kang K."/>
            <person name="Ahn T.Y."/>
        </authorList>
    </citation>
    <scope>NUCLEOTIDE SEQUENCE [LARGE SCALE GENOMIC DNA]</scope>
    <source>
        <strain evidence="3 4">M1-21</strain>
    </source>
</reference>
<dbReference type="InterPro" id="IPR010653">
    <property type="entry name" value="NlpB/DapX"/>
</dbReference>
<dbReference type="Proteomes" id="UP001410394">
    <property type="component" value="Unassembled WGS sequence"/>
</dbReference>
<evidence type="ECO:0000313" key="4">
    <source>
        <dbReference type="Proteomes" id="UP001410394"/>
    </source>
</evidence>
<dbReference type="Gene3D" id="3.30.310.170">
    <property type="entry name" value="Outer membrane protein assembly factor BamC"/>
    <property type="match status" value="1"/>
</dbReference>
<dbReference type="PROSITE" id="PS51257">
    <property type="entry name" value="PROKAR_LIPOPROTEIN"/>
    <property type="match status" value="1"/>
</dbReference>
<sequence>MMSRLVSRSPALLASALVLVLLAGCASTEKKEYLSDASRDTARKTLEVPPDLVSPGRDDRFQTPTDPRKSSTALSTYSRAPEAQSAAAATLATTPDVLGKARVVRSGNQRWLVLPGTPAVLYPQLRKFWEDLGFTIAVDAPQLNIMETDWAEKRSKALTGWMANLNMLQSLTSTGQRDKFRTRIEAGQDAGTVEIYVSHRGLEEATLSSSYTGPGWILRPADPDQELEMLRRMMITFGSDAGAAALATKSEQVIADKSRLATATDGSQQLLVDEIFDRAWRQIGLSLDRIGMVVEDRDRTKGLYFVRYITDEDLGRKKDSSWFSWMAFWRSEDKKSDVDQYRIVVQSEGNKTTVRVQNKAGAAASPAATKQILSLLNNELK</sequence>
<comment type="caution">
    <text evidence="3">The sequence shown here is derived from an EMBL/GenBank/DDBJ whole genome shotgun (WGS) entry which is preliminary data.</text>
</comment>
<name>A0ABU9Z4B8_9RHOO</name>
<dbReference type="EMBL" id="JBDIVE010000017">
    <property type="protein sequence ID" value="MEN3070627.1"/>
    <property type="molecule type" value="Genomic_DNA"/>
</dbReference>